<proteinExistence type="predicted"/>
<organism evidence="1 2">
    <name type="scientific">Rattus norvegicus</name>
    <name type="common">Rat</name>
    <dbReference type="NCBI Taxonomy" id="10116"/>
    <lineage>
        <taxon>Eukaryota</taxon>
        <taxon>Metazoa</taxon>
        <taxon>Chordata</taxon>
        <taxon>Craniata</taxon>
        <taxon>Vertebrata</taxon>
        <taxon>Euteleostomi</taxon>
        <taxon>Mammalia</taxon>
        <taxon>Eutheria</taxon>
        <taxon>Euarchontoglires</taxon>
        <taxon>Glires</taxon>
        <taxon>Rodentia</taxon>
        <taxon>Myomorpha</taxon>
        <taxon>Muroidea</taxon>
        <taxon>Muridae</taxon>
        <taxon>Murinae</taxon>
        <taxon>Rattus</taxon>
    </lineage>
</organism>
<dbReference type="AlphaFoldDB" id="A6JV47"/>
<evidence type="ECO:0000313" key="2">
    <source>
        <dbReference type="Proteomes" id="UP000234681"/>
    </source>
</evidence>
<protein>
    <submittedName>
        <fullName evidence="1">RCG42116</fullName>
    </submittedName>
</protein>
<accession>A6JV47</accession>
<sequence length="25" mass="2895">MERSRVCSTVLGSQAGFHPRIHNRR</sequence>
<name>A6JV47_RAT</name>
<reference evidence="1 2" key="1">
    <citation type="submission" date="2005-09" db="EMBL/GenBank/DDBJ databases">
        <authorList>
            <person name="Mural R.J."/>
            <person name="Li P.W."/>
            <person name="Adams M.D."/>
            <person name="Amanatides P.G."/>
            <person name="Baden-Tillson H."/>
            <person name="Barnstead M."/>
            <person name="Chin S.H."/>
            <person name="Dew I."/>
            <person name="Evans C.A."/>
            <person name="Ferriera S."/>
            <person name="Flanigan M."/>
            <person name="Fosler C."/>
            <person name="Glodek A."/>
            <person name="Gu Z."/>
            <person name="Holt R.A."/>
            <person name="Jennings D."/>
            <person name="Kraft C.L."/>
            <person name="Lu F."/>
            <person name="Nguyen T."/>
            <person name="Nusskern D.R."/>
            <person name="Pfannkoch C.M."/>
            <person name="Sitter C."/>
            <person name="Sutton G.G."/>
            <person name="Venter J.C."/>
            <person name="Wang Z."/>
            <person name="Woodage T."/>
            <person name="Zheng X.H."/>
            <person name="Zhong F."/>
        </authorList>
    </citation>
    <scope>NUCLEOTIDE SEQUENCE [LARGE SCALE GENOMIC DNA]</scope>
    <source>
        <strain>BN</strain>
        <strain evidence="2">Sprague-Dawley</strain>
    </source>
</reference>
<evidence type="ECO:0000313" key="1">
    <source>
        <dbReference type="EMBL" id="EDL87582.1"/>
    </source>
</evidence>
<dbReference type="Proteomes" id="UP000234681">
    <property type="component" value="Chromosome 1"/>
</dbReference>
<gene>
    <name evidence="1" type="ORF">rCG_42116</name>
</gene>
<dbReference type="EMBL" id="CH474002">
    <property type="protein sequence ID" value="EDL87582.1"/>
    <property type="molecule type" value="Genomic_DNA"/>
</dbReference>